<dbReference type="GO" id="GO:0008360">
    <property type="term" value="P:regulation of cell shape"/>
    <property type="evidence" value="ECO:0007669"/>
    <property type="project" value="UniProtKB-KW"/>
</dbReference>
<evidence type="ECO:0000256" key="10">
    <source>
        <dbReference type="ARBA" id="ARBA00022960"/>
    </source>
</evidence>
<evidence type="ECO:0000313" key="21">
    <source>
        <dbReference type="Proteomes" id="UP000231162"/>
    </source>
</evidence>
<dbReference type="PANTHER" id="PTHR32282:SF11">
    <property type="entry name" value="PENICILLIN-BINDING PROTEIN 1B"/>
    <property type="match status" value="1"/>
</dbReference>
<dbReference type="FunFam" id="1.10.3810.10:FF:000001">
    <property type="entry name" value="Penicillin-binding protein 1A"/>
    <property type="match status" value="1"/>
</dbReference>
<protein>
    <submittedName>
        <fullName evidence="20">Uncharacterized protein</fullName>
    </submittedName>
</protein>
<dbReference type="GO" id="GO:0009252">
    <property type="term" value="P:peptidoglycan biosynthetic process"/>
    <property type="evidence" value="ECO:0007669"/>
    <property type="project" value="UniProtKB-KW"/>
</dbReference>
<keyword evidence="13" id="KW-0511">Multifunctional enzyme</keyword>
<dbReference type="Gene3D" id="1.10.3810.10">
    <property type="entry name" value="Biosynthetic peptidoglycan transglycosylase-like"/>
    <property type="match status" value="1"/>
</dbReference>
<keyword evidence="7" id="KW-0328">Glycosyltransferase</keyword>
<feature type="domain" description="Penicillin-binding protein transpeptidase" evidence="18">
    <location>
        <begin position="341"/>
        <end position="615"/>
    </location>
</feature>
<keyword evidence="17" id="KW-0812">Transmembrane</keyword>
<keyword evidence="12 17" id="KW-0472">Membrane</keyword>
<evidence type="ECO:0000256" key="12">
    <source>
        <dbReference type="ARBA" id="ARBA00023136"/>
    </source>
</evidence>
<dbReference type="GO" id="GO:0008955">
    <property type="term" value="F:peptidoglycan glycosyltransferase activity"/>
    <property type="evidence" value="ECO:0007669"/>
    <property type="project" value="UniProtKB-EC"/>
</dbReference>
<dbReference type="AlphaFoldDB" id="A0A2M6R957"/>
<evidence type="ECO:0000256" key="7">
    <source>
        <dbReference type="ARBA" id="ARBA00022676"/>
    </source>
</evidence>
<proteinExistence type="inferred from homology"/>
<gene>
    <name evidence="20" type="ORF">COT79_01185</name>
</gene>
<feature type="transmembrane region" description="Helical" evidence="17">
    <location>
        <begin position="30"/>
        <end position="49"/>
    </location>
</feature>
<evidence type="ECO:0000256" key="14">
    <source>
        <dbReference type="ARBA" id="ARBA00023316"/>
    </source>
</evidence>
<dbReference type="InterPro" id="IPR013783">
    <property type="entry name" value="Ig-like_fold"/>
</dbReference>
<comment type="caution">
    <text evidence="20">The sequence shown here is derived from an EMBL/GenBank/DDBJ whole genome shotgun (WGS) entry which is preliminary data.</text>
</comment>
<dbReference type="InterPro" id="IPR001460">
    <property type="entry name" value="PCN-bd_Tpept"/>
</dbReference>
<dbReference type="GO" id="GO:0009002">
    <property type="term" value="F:serine-type D-Ala-D-Ala carboxypeptidase activity"/>
    <property type="evidence" value="ECO:0007669"/>
    <property type="project" value="UniProtKB-EC"/>
</dbReference>
<dbReference type="Gene3D" id="2.60.40.10">
    <property type="entry name" value="Immunoglobulins"/>
    <property type="match status" value="1"/>
</dbReference>
<dbReference type="PANTHER" id="PTHR32282">
    <property type="entry name" value="BINDING PROTEIN TRANSPEPTIDASE, PUTATIVE-RELATED"/>
    <property type="match status" value="1"/>
</dbReference>
<dbReference type="InterPro" id="IPR023346">
    <property type="entry name" value="Lysozyme-like_dom_sf"/>
</dbReference>
<evidence type="ECO:0000256" key="15">
    <source>
        <dbReference type="ARBA" id="ARBA00034000"/>
    </source>
</evidence>
<dbReference type="GO" id="GO:0071555">
    <property type="term" value="P:cell wall organization"/>
    <property type="evidence" value="ECO:0007669"/>
    <property type="project" value="UniProtKB-KW"/>
</dbReference>
<evidence type="ECO:0000256" key="8">
    <source>
        <dbReference type="ARBA" id="ARBA00022679"/>
    </source>
</evidence>
<evidence type="ECO:0000256" key="2">
    <source>
        <dbReference type="ARBA" id="ARBA00007090"/>
    </source>
</evidence>
<dbReference type="GO" id="GO:0030288">
    <property type="term" value="C:outer membrane-bounded periplasmic space"/>
    <property type="evidence" value="ECO:0007669"/>
    <property type="project" value="TreeGrafter"/>
</dbReference>
<dbReference type="GO" id="GO:0008658">
    <property type="term" value="F:penicillin binding"/>
    <property type="evidence" value="ECO:0007669"/>
    <property type="project" value="InterPro"/>
</dbReference>
<evidence type="ECO:0000256" key="6">
    <source>
        <dbReference type="ARBA" id="ARBA00022670"/>
    </source>
</evidence>
<evidence type="ECO:0000256" key="9">
    <source>
        <dbReference type="ARBA" id="ARBA00022801"/>
    </source>
</evidence>
<dbReference type="Gene3D" id="3.40.710.10">
    <property type="entry name" value="DD-peptidase/beta-lactamase superfamily"/>
    <property type="match status" value="1"/>
</dbReference>
<sequence>MKLNHYTRAHQPRKHRELWKQLKKRNWLKLFGKGLLGFAIILVLLFVWFSKDLPTPNSIEKKLNVASTKILDRNGEMLYAVSGDKKRLVIPFSEIPDNVKKATVAVEDQNFYKHFGVDFKGIARSVIVDITRGGAKQGGSTITQQFVKNALLDPKKTFSRKIKEVILSIEIEAIYPKDKILELYLNEIPYGSTSYGIESASRSYFGKPAKELSLAQAATLAALPQAPTYYSPYGQNKDALLKRKDFVLDKMAKIDMITQADADSAKAEAIVFIPRKDSIIAPHFVFYIEQLIADKYGEEALQNGGLTVTTSLDLKVQKMAEEAVSNGSKKLEKYGANNAALIATDPKTGQVLAMVGSKDYFDNDIQGQVNVTTSERQPGSSFKPIVYATAFKDKFNPAYPLFDLTTDFGNYTPHNYDGNTHGPVSMRTALANSLNIPAVKTLSLAGLKNALTTASDLGITTLTKPDRYGLALVLGGGEVKPIEMANAFAVFGNGGKYNPIAPILKVTDRDNTVLEEYKDAHNKQVLDPQVAYLVSNILSDTEARKMVFGFTNSLTIPGHSVAVKTGTTSEYHDAWTVGYTPQIATAVWTGNTDNKAMKSGADGSVIAAPIWNNFMRMYLSTVENVEFERPAGIADVAVDFLSNKLPTDSSPQDGVRTDVFASWQIPSQKDDIHVKVKINKLNSKLATDQTPADLVEEHTYTVIHSERPDVSSWESPVQGWAQENGMNNAPPTDKDDSYTLASVPVVTLQKPVAGDKVSKSFEITADAVAQYGIKDIVFHVDETDVGLVTGAPYKVVVDASKFSVGDHSVSATIRDANGVMGQSAKVSITIVASTAGPTITNIAVVPTSTTASFTWTTDVNAVSKVVYGVSSTALT</sequence>
<evidence type="ECO:0000256" key="3">
    <source>
        <dbReference type="ARBA" id="ARBA00007739"/>
    </source>
</evidence>
<keyword evidence="9" id="KW-0378">Hydrolase</keyword>
<evidence type="ECO:0000256" key="1">
    <source>
        <dbReference type="ARBA" id="ARBA00004236"/>
    </source>
</evidence>
<dbReference type="InterPro" id="IPR050396">
    <property type="entry name" value="Glycosyltr_51/Transpeptidase"/>
</dbReference>
<reference evidence="21" key="1">
    <citation type="submission" date="2017-09" db="EMBL/GenBank/DDBJ databases">
        <title>Depth-based differentiation of microbial function through sediment-hosted aquifers and enrichment of novel symbionts in the deep terrestrial subsurface.</title>
        <authorList>
            <person name="Probst A.J."/>
            <person name="Ladd B."/>
            <person name="Jarett J.K."/>
            <person name="Geller-Mcgrath D.E."/>
            <person name="Sieber C.M.K."/>
            <person name="Emerson J.B."/>
            <person name="Anantharaman K."/>
            <person name="Thomas B.C."/>
            <person name="Malmstrom R."/>
            <person name="Stieglmeier M."/>
            <person name="Klingl A."/>
            <person name="Woyke T."/>
            <person name="Ryan C.M."/>
            <person name="Banfield J.F."/>
        </authorList>
    </citation>
    <scope>NUCLEOTIDE SEQUENCE [LARGE SCALE GENOMIC DNA]</scope>
</reference>
<name>A0A2M6R957_9BACT</name>
<dbReference type="GO" id="GO:0005886">
    <property type="term" value="C:plasma membrane"/>
    <property type="evidence" value="ECO:0007669"/>
    <property type="project" value="UniProtKB-SubCell"/>
</dbReference>
<organism evidence="20 21">
    <name type="scientific">Candidatus Berkelbacteria bacterium CG10_big_fil_rev_8_21_14_0_10_43_14</name>
    <dbReference type="NCBI Taxonomy" id="1974515"/>
    <lineage>
        <taxon>Bacteria</taxon>
        <taxon>Candidatus Berkelbacteria</taxon>
    </lineage>
</organism>
<feature type="non-terminal residue" evidence="20">
    <location>
        <position position="875"/>
    </location>
</feature>
<dbReference type="Pfam" id="PF00912">
    <property type="entry name" value="Transgly"/>
    <property type="match status" value="1"/>
</dbReference>
<evidence type="ECO:0000259" key="18">
    <source>
        <dbReference type="Pfam" id="PF00905"/>
    </source>
</evidence>
<feature type="domain" description="Glycosyl transferase family 51" evidence="19">
    <location>
        <begin position="75"/>
        <end position="251"/>
    </location>
</feature>
<accession>A0A2M6R957</accession>
<evidence type="ECO:0000256" key="11">
    <source>
        <dbReference type="ARBA" id="ARBA00022984"/>
    </source>
</evidence>
<keyword evidence="4" id="KW-1003">Cell membrane</keyword>
<evidence type="ECO:0000313" key="20">
    <source>
        <dbReference type="EMBL" id="PIS07082.1"/>
    </source>
</evidence>
<comment type="catalytic activity">
    <reaction evidence="15">
        <text>Preferential cleavage: (Ac)2-L-Lys-D-Ala-|-D-Ala. Also transpeptidation of peptidyl-alanyl moieties that are N-acyl substituents of D-alanine.</text>
        <dbReference type="EC" id="3.4.16.4"/>
    </reaction>
</comment>
<keyword evidence="14" id="KW-0961">Cell wall biogenesis/degradation</keyword>
<evidence type="ECO:0000256" key="5">
    <source>
        <dbReference type="ARBA" id="ARBA00022645"/>
    </source>
</evidence>
<dbReference type="Pfam" id="PF00905">
    <property type="entry name" value="Transpeptidase"/>
    <property type="match status" value="1"/>
</dbReference>
<dbReference type="NCBIfam" id="TIGR02074">
    <property type="entry name" value="PBP_1a_fam"/>
    <property type="match status" value="1"/>
</dbReference>
<keyword evidence="17" id="KW-1133">Transmembrane helix</keyword>
<dbReference type="SUPFAM" id="SSF53955">
    <property type="entry name" value="Lysozyme-like"/>
    <property type="match status" value="1"/>
</dbReference>
<comment type="similarity">
    <text evidence="2">In the C-terminal section; belongs to the transpeptidase family.</text>
</comment>
<dbReference type="SUPFAM" id="SSF56601">
    <property type="entry name" value="beta-lactamase/transpeptidase-like"/>
    <property type="match status" value="1"/>
</dbReference>
<dbReference type="Pfam" id="PF17957">
    <property type="entry name" value="Big_7"/>
    <property type="match status" value="1"/>
</dbReference>
<dbReference type="EMBL" id="PEZX01000018">
    <property type="protein sequence ID" value="PIS07082.1"/>
    <property type="molecule type" value="Genomic_DNA"/>
</dbReference>
<keyword evidence="6" id="KW-0645">Protease</keyword>
<comment type="subcellular location">
    <subcellularLocation>
        <location evidence="1">Cell membrane</location>
    </subcellularLocation>
</comment>
<comment type="catalytic activity">
    <reaction evidence="16">
        <text>[GlcNAc-(1-&gt;4)-Mur2Ac(oyl-L-Ala-gamma-D-Glu-L-Lys-D-Ala-D-Ala)](n)-di-trans,octa-cis-undecaprenyl diphosphate + beta-D-GlcNAc-(1-&gt;4)-Mur2Ac(oyl-L-Ala-gamma-D-Glu-L-Lys-D-Ala-D-Ala)-di-trans,octa-cis-undecaprenyl diphosphate = [GlcNAc-(1-&gt;4)-Mur2Ac(oyl-L-Ala-gamma-D-Glu-L-Lys-D-Ala-D-Ala)](n+1)-di-trans,octa-cis-undecaprenyl diphosphate + di-trans,octa-cis-undecaprenyl diphosphate + H(+)</text>
        <dbReference type="Rhea" id="RHEA:23708"/>
        <dbReference type="Rhea" id="RHEA-COMP:9602"/>
        <dbReference type="Rhea" id="RHEA-COMP:9603"/>
        <dbReference type="ChEBI" id="CHEBI:15378"/>
        <dbReference type="ChEBI" id="CHEBI:58405"/>
        <dbReference type="ChEBI" id="CHEBI:60033"/>
        <dbReference type="ChEBI" id="CHEBI:78435"/>
        <dbReference type="EC" id="2.4.99.28"/>
    </reaction>
</comment>
<evidence type="ECO:0000256" key="16">
    <source>
        <dbReference type="ARBA" id="ARBA00049902"/>
    </source>
</evidence>
<dbReference type="InterPro" id="IPR012338">
    <property type="entry name" value="Beta-lactam/transpept-like"/>
</dbReference>
<evidence type="ECO:0000256" key="13">
    <source>
        <dbReference type="ARBA" id="ARBA00023268"/>
    </source>
</evidence>
<dbReference type="InterPro" id="IPR036950">
    <property type="entry name" value="PBP_transglycosylase"/>
</dbReference>
<dbReference type="Proteomes" id="UP000231162">
    <property type="component" value="Unassembled WGS sequence"/>
</dbReference>
<comment type="similarity">
    <text evidence="3">In the N-terminal section; belongs to the glycosyltransferase 51 family.</text>
</comment>
<evidence type="ECO:0000256" key="4">
    <source>
        <dbReference type="ARBA" id="ARBA00022475"/>
    </source>
</evidence>
<evidence type="ECO:0000259" key="19">
    <source>
        <dbReference type="Pfam" id="PF00912"/>
    </source>
</evidence>
<keyword evidence="11" id="KW-0573">Peptidoglycan synthesis</keyword>
<keyword evidence="10" id="KW-0133">Cell shape</keyword>
<evidence type="ECO:0000256" key="17">
    <source>
        <dbReference type="SAM" id="Phobius"/>
    </source>
</evidence>
<keyword evidence="5" id="KW-0121">Carboxypeptidase</keyword>
<dbReference type="GO" id="GO:0006508">
    <property type="term" value="P:proteolysis"/>
    <property type="evidence" value="ECO:0007669"/>
    <property type="project" value="UniProtKB-KW"/>
</dbReference>
<keyword evidence="8" id="KW-0808">Transferase</keyword>
<dbReference type="InterPro" id="IPR001264">
    <property type="entry name" value="Glyco_trans_51"/>
</dbReference>